<evidence type="ECO:0000259" key="1">
    <source>
        <dbReference type="PROSITE" id="PS51186"/>
    </source>
</evidence>
<sequence>MAIRNYAPGDEEQIQELFAKTFNHNRSYEEWEWKFKKHPHYEDPTILVWEEDGKILGHISLWVNKAYIGNEIHKVGLRIDTMVDPQTRGKGIYSKLNEKLSEIAQKENIVYLYGFPAPKAKDLLIKYSKGVHITDIPRLINIQRPFSLLSSKLSVLKMLKPVDELIYNFKNRKKMKPSNELSVVEIDNFDDRFTSLDAGIRNDGLVKVVRDAAYLNWRYTFHSEKKYTILALEGPSKALRGYIVFTIENKESYKSGMILDWCCLEDTEGCDLLLDSALKYMRNTAIIQTWALPHTSMYSQFINNSFYQKDRPVPLVGIQTHDEFTGFEDESKWFITPGDVDSF</sequence>
<dbReference type="EC" id="2.3.-.-" evidence="2"/>
<dbReference type="Pfam" id="PF13527">
    <property type="entry name" value="Acetyltransf_9"/>
    <property type="match status" value="1"/>
</dbReference>
<protein>
    <submittedName>
        <fullName evidence="2">GNAT family N-acetyltransferase</fullName>
        <ecNumber evidence="2">2.3.-.-</ecNumber>
    </submittedName>
</protein>
<proteinExistence type="predicted"/>
<dbReference type="Gene3D" id="3.40.630.30">
    <property type="match status" value="1"/>
</dbReference>
<name>A0ABW2K6L6_9BACI</name>
<keyword evidence="2" id="KW-0808">Transferase</keyword>
<evidence type="ECO:0000313" key="3">
    <source>
        <dbReference type="Proteomes" id="UP001596494"/>
    </source>
</evidence>
<dbReference type="RefSeq" id="WP_289215785.1">
    <property type="nucleotide sequence ID" value="NZ_JAPVRC010000004.1"/>
</dbReference>
<dbReference type="EMBL" id="JBHTBY010000011">
    <property type="protein sequence ID" value="MFC7321846.1"/>
    <property type="molecule type" value="Genomic_DNA"/>
</dbReference>
<dbReference type="Proteomes" id="UP001596494">
    <property type="component" value="Unassembled WGS sequence"/>
</dbReference>
<keyword evidence="2" id="KW-0012">Acyltransferase</keyword>
<feature type="domain" description="N-acetyltransferase" evidence="1">
    <location>
        <begin position="1"/>
        <end position="163"/>
    </location>
</feature>
<keyword evidence="3" id="KW-1185">Reference proteome</keyword>
<gene>
    <name evidence="2" type="ORF">ACFQMN_13240</name>
</gene>
<dbReference type="SUPFAM" id="SSF55729">
    <property type="entry name" value="Acyl-CoA N-acyltransferases (Nat)"/>
    <property type="match status" value="1"/>
</dbReference>
<comment type="caution">
    <text evidence="2">The sequence shown here is derived from an EMBL/GenBank/DDBJ whole genome shotgun (WGS) entry which is preliminary data.</text>
</comment>
<dbReference type="PROSITE" id="PS51186">
    <property type="entry name" value="GNAT"/>
    <property type="match status" value="1"/>
</dbReference>
<dbReference type="InterPro" id="IPR016181">
    <property type="entry name" value="Acyl_CoA_acyltransferase"/>
</dbReference>
<reference evidence="3" key="1">
    <citation type="journal article" date="2019" name="Int. J. Syst. Evol. Microbiol.">
        <title>The Global Catalogue of Microorganisms (GCM) 10K type strain sequencing project: providing services to taxonomists for standard genome sequencing and annotation.</title>
        <authorList>
            <consortium name="The Broad Institute Genomics Platform"/>
            <consortium name="The Broad Institute Genome Sequencing Center for Infectious Disease"/>
            <person name="Wu L."/>
            <person name="Ma J."/>
        </authorList>
    </citation>
    <scope>NUCLEOTIDE SEQUENCE [LARGE SCALE GENOMIC DNA]</scope>
    <source>
        <strain evidence="3">CCUG 73951</strain>
    </source>
</reference>
<dbReference type="GO" id="GO:0016746">
    <property type="term" value="F:acyltransferase activity"/>
    <property type="evidence" value="ECO:0007669"/>
    <property type="project" value="UniProtKB-KW"/>
</dbReference>
<dbReference type="InterPro" id="IPR000182">
    <property type="entry name" value="GNAT_dom"/>
</dbReference>
<dbReference type="CDD" id="cd04301">
    <property type="entry name" value="NAT_SF"/>
    <property type="match status" value="1"/>
</dbReference>
<organism evidence="2 3">
    <name type="scientific">Halobacillus campisalis</name>
    <dbReference type="NCBI Taxonomy" id="435909"/>
    <lineage>
        <taxon>Bacteria</taxon>
        <taxon>Bacillati</taxon>
        <taxon>Bacillota</taxon>
        <taxon>Bacilli</taxon>
        <taxon>Bacillales</taxon>
        <taxon>Bacillaceae</taxon>
        <taxon>Halobacillus</taxon>
    </lineage>
</organism>
<accession>A0ABW2K6L6</accession>
<evidence type="ECO:0000313" key="2">
    <source>
        <dbReference type="EMBL" id="MFC7321846.1"/>
    </source>
</evidence>